<keyword evidence="3" id="KW-1185">Reference proteome</keyword>
<dbReference type="GO" id="GO:0032259">
    <property type="term" value="P:methylation"/>
    <property type="evidence" value="ECO:0007669"/>
    <property type="project" value="UniProtKB-KW"/>
</dbReference>
<keyword evidence="2" id="KW-0808">Transferase</keyword>
<name>V5SC46_9HYPH</name>
<dbReference type="GO" id="GO:0008757">
    <property type="term" value="F:S-adenosylmethionine-dependent methyltransferase activity"/>
    <property type="evidence" value="ECO:0007669"/>
    <property type="project" value="InterPro"/>
</dbReference>
<dbReference type="Gene3D" id="3.40.50.150">
    <property type="entry name" value="Vaccinia Virus protein VP39"/>
    <property type="match status" value="1"/>
</dbReference>
<protein>
    <submittedName>
        <fullName evidence="2">Type 11 methyltransferase</fullName>
    </submittedName>
</protein>
<evidence type="ECO:0000259" key="1">
    <source>
        <dbReference type="Pfam" id="PF08241"/>
    </source>
</evidence>
<evidence type="ECO:0000313" key="2">
    <source>
        <dbReference type="EMBL" id="AHB47600.1"/>
    </source>
</evidence>
<dbReference type="EMBL" id="CP006912">
    <property type="protein sequence ID" value="AHB47600.1"/>
    <property type="molecule type" value="Genomic_DNA"/>
</dbReference>
<gene>
    <name evidence="2" type="ORF">W911_02935</name>
</gene>
<organism evidence="2 3">
    <name type="scientific">Hyphomicrobium nitrativorans NL23</name>
    <dbReference type="NCBI Taxonomy" id="1029756"/>
    <lineage>
        <taxon>Bacteria</taxon>
        <taxon>Pseudomonadati</taxon>
        <taxon>Pseudomonadota</taxon>
        <taxon>Alphaproteobacteria</taxon>
        <taxon>Hyphomicrobiales</taxon>
        <taxon>Hyphomicrobiaceae</taxon>
        <taxon>Hyphomicrobium</taxon>
    </lineage>
</organism>
<keyword evidence="2" id="KW-0489">Methyltransferase</keyword>
<dbReference type="RefSeq" id="WP_023786010.1">
    <property type="nucleotide sequence ID" value="NC_022997.1"/>
</dbReference>
<sequence>MHLDVATLRDFYATPLGKIARRVLARRIRTLWPTVSGETVAGLGFGTPFLGAFRAEAGNVAAFMPASQGALIWPAGNPILSSLVEDHCLPVRDNAIDRLLVVHGLEVAERERPFLRELWRVLAPEGRLIVVVPNRRGLWTHVDSTPFGHGRPYSRPQLDALLSDALFTPLTWSTALHVPPFDRSVLIRSANAWERVGSRIFSGLGGVLVVEARKETVAPASGTRVRIKALRDLVPIR</sequence>
<dbReference type="Proteomes" id="UP000018542">
    <property type="component" value="Chromosome"/>
</dbReference>
<accession>V5SC46</accession>
<dbReference type="Pfam" id="PF08241">
    <property type="entry name" value="Methyltransf_11"/>
    <property type="match status" value="1"/>
</dbReference>
<evidence type="ECO:0000313" key="3">
    <source>
        <dbReference type="Proteomes" id="UP000018542"/>
    </source>
</evidence>
<dbReference type="SUPFAM" id="SSF53335">
    <property type="entry name" value="S-adenosyl-L-methionine-dependent methyltransferases"/>
    <property type="match status" value="1"/>
</dbReference>
<dbReference type="PATRIC" id="fig|1029756.8.peg.618"/>
<dbReference type="HOGENOM" id="CLU_048277_0_0_5"/>
<dbReference type="InterPro" id="IPR029063">
    <property type="entry name" value="SAM-dependent_MTases_sf"/>
</dbReference>
<proteinExistence type="predicted"/>
<reference evidence="2 3" key="1">
    <citation type="journal article" date="2014" name="Genome Announc.">
        <title>Complete Genome Sequence of Hyphomicrobium nitrativorans Strain NL23, a Denitrifying Bacterium Isolated from Biofilm of a Methanol-Fed Denitrification System Treating Seawater at the Montreal Biodome.</title>
        <authorList>
            <person name="Martineau C."/>
            <person name="Villeneuve C."/>
            <person name="Mauffrey F."/>
            <person name="Villemur R."/>
        </authorList>
    </citation>
    <scope>NUCLEOTIDE SEQUENCE [LARGE SCALE GENOMIC DNA]</scope>
    <source>
        <strain evidence="2">NL23</strain>
    </source>
</reference>
<dbReference type="InterPro" id="IPR013216">
    <property type="entry name" value="Methyltransf_11"/>
</dbReference>
<feature type="domain" description="Methyltransferase type 11" evidence="1">
    <location>
        <begin position="83"/>
        <end position="130"/>
    </location>
</feature>
<dbReference type="KEGG" id="hni:W911_02935"/>
<dbReference type="STRING" id="1029756.W911_02935"/>
<dbReference type="AlphaFoldDB" id="V5SC46"/>
<dbReference type="OrthoDB" id="9800231at2"/>